<dbReference type="InterPro" id="IPR009061">
    <property type="entry name" value="DNA-bd_dom_put_sf"/>
</dbReference>
<evidence type="ECO:0000313" key="3">
    <source>
        <dbReference type="Proteomes" id="UP000016033"/>
    </source>
</evidence>
<reference evidence="2 3" key="1">
    <citation type="journal article" date="2013" name="Genome Announc.">
        <title>Whole-genome sequences of five oyster-associated bacteria show potential for crude oil hydrocarbon degradation.</title>
        <authorList>
            <person name="Chauhan A."/>
            <person name="Green S."/>
            <person name="Pathak A."/>
            <person name="Thomas J."/>
            <person name="Venkatramanan R."/>
        </authorList>
    </citation>
    <scope>NUCLEOTIDE SEQUENCE [LARGE SCALE GENOMIC DNA]</scope>
    <source>
        <strain evidence="2 3">MF109</strain>
    </source>
</reference>
<accession>T5KJK0</accession>
<dbReference type="SUPFAM" id="SSF46955">
    <property type="entry name" value="Putative DNA-binding domain"/>
    <property type="match status" value="1"/>
</dbReference>
<comment type="caution">
    <text evidence="2">The sequence shown here is derived from an EMBL/GenBank/DDBJ whole genome shotgun (WGS) entry which is preliminary data.</text>
</comment>
<dbReference type="Pfam" id="PF12728">
    <property type="entry name" value="HTH_17"/>
    <property type="match status" value="1"/>
</dbReference>
<dbReference type="PATRIC" id="fig|1333857.3.peg.3060"/>
<name>T5KJK0_MICMQ</name>
<dbReference type="InterPro" id="IPR041657">
    <property type="entry name" value="HTH_17"/>
</dbReference>
<proteinExistence type="predicted"/>
<dbReference type="Proteomes" id="UP000016033">
    <property type="component" value="Unassembled WGS sequence"/>
</dbReference>
<dbReference type="EMBL" id="ATAO01000206">
    <property type="protein sequence ID" value="EQM74903.1"/>
    <property type="molecule type" value="Genomic_DNA"/>
</dbReference>
<dbReference type="Gene3D" id="1.10.10.10">
    <property type="entry name" value="Winged helix-like DNA-binding domain superfamily/Winged helix DNA-binding domain"/>
    <property type="match status" value="1"/>
</dbReference>
<dbReference type="AlphaFoldDB" id="T5KJK0"/>
<protein>
    <recommendedName>
        <fullName evidence="1">Helix-turn-helix domain-containing protein</fullName>
    </recommendedName>
</protein>
<evidence type="ECO:0000259" key="1">
    <source>
        <dbReference type="Pfam" id="PF12728"/>
    </source>
</evidence>
<feature type="domain" description="Helix-turn-helix" evidence="1">
    <location>
        <begin position="26"/>
        <end position="76"/>
    </location>
</feature>
<gene>
    <name evidence="2" type="ORF">L687_05430</name>
</gene>
<organism evidence="2 3">
    <name type="scientific">Microbacterium maritypicum MF109</name>
    <dbReference type="NCBI Taxonomy" id="1333857"/>
    <lineage>
        <taxon>Bacteria</taxon>
        <taxon>Bacillati</taxon>
        <taxon>Actinomycetota</taxon>
        <taxon>Actinomycetes</taxon>
        <taxon>Micrococcales</taxon>
        <taxon>Microbacteriaceae</taxon>
        <taxon>Microbacterium</taxon>
    </lineage>
</organism>
<dbReference type="InterPro" id="IPR036388">
    <property type="entry name" value="WH-like_DNA-bd_sf"/>
</dbReference>
<evidence type="ECO:0000313" key="2">
    <source>
        <dbReference type="EMBL" id="EQM74903.1"/>
    </source>
</evidence>
<sequence length="79" mass="8498">MLGMGKKKATADNGIGALGKVELPALLTKEQVAEYFGVSPRTVEAWRSTNTGPVPIKIGKHLRWTAESIRDYISGQSVA</sequence>